<feature type="domain" description="THO complex subunitTHOC2 C-terminal" evidence="6">
    <location>
        <begin position="916"/>
        <end position="1237"/>
    </location>
</feature>
<feature type="compositionally biased region" description="Polar residues" evidence="5">
    <location>
        <begin position="1385"/>
        <end position="1397"/>
    </location>
</feature>
<comment type="subcellular location">
    <subcellularLocation>
        <location evidence="1">Nucleus</location>
    </subcellularLocation>
</comment>
<feature type="region of interest" description="Disordered" evidence="5">
    <location>
        <begin position="275"/>
        <end position="316"/>
    </location>
</feature>
<dbReference type="PANTHER" id="PTHR21597:SF0">
    <property type="entry name" value="THO COMPLEX SUBUNIT 2"/>
    <property type="match status" value="1"/>
</dbReference>
<protein>
    <recommendedName>
        <fullName evidence="3">THO complex subunit 2</fullName>
    </recommendedName>
</protein>
<dbReference type="Pfam" id="PF11262">
    <property type="entry name" value="Tho2"/>
    <property type="match status" value="1"/>
</dbReference>
<feature type="compositionally biased region" description="Gly residues" evidence="5">
    <location>
        <begin position="1405"/>
        <end position="1417"/>
    </location>
</feature>
<gene>
    <name evidence="9" type="ORF">CEUSTIGMA_g3437.t1</name>
</gene>
<sequence>MDTKLLDLISKSIEEKVDIDKIYSEIQNIGADQGLLIEVSWLLWVRLDGPSHNDKRLRLAEIVKALVKDKKIDRRQAMEVFELDCMQAVGLLSDKEATDRWKRAEVRFNTKTAYTQNKFNLLREDTEGYAKLVTCLNHVGDGSLTEETVPLLFEEIQALIGYFDLDPNRVLDLVLDAAEHQPHNDAYIKLVPMFKAEAVVQLLGFKFQGFQEDSPAAPADLYLLAARLLRDGLITMEGLLTHLSPSDEEIKVSQAAAADAMKNKVEDIGQVSLKGPETAPDWLRPNSYTSRSQAPYTSGSSAAAANGGSGQASEVPVRRPLCSETLELDAGPYLTMVLAPGVAKNQKLGLALALVQAGVWDVARPLMERLTVLGLPPAAWPPMCKALCDLASKDIDLLHNTLVPRGLSSVNPLESRKGLHKDNLQTPEIQSRTFDLLKRIGVFIHSDITLLTKVIRVLRHYVLAHCGGILEPGIVPPAASSPGSVAAAEAAVSQVVLPASMMVPSNVALVSEVWCLLSLFPFQTRFRMYGEIKELSVLSPYLNASSKMAAWEARKVLKRLARSERDDAGREKRETREVMRPYARMLAKVAHASPLSVMEALVTLVENYSNQIEPVADALKYLTPFAFDVLTYVVLSRLTSGRDRVKEDGVNISDWLQNLAAFNAAVCRKHSDMEMNAMCQLLSNALRAGDAFDLLVLKELLEVLTGIAAHSDVSEKQLEGLSGGPALRDRAVVRTSEERERSSKAWTKGGRKLLAALQQGSPQQRMALPLLLLIAQQRHVIATQTESKHVKLIAEMFDKCQETCKQYISFLQMALPEEEYASLLPPIEVLRKQYSLDPEVVYCMYRPMLRNLFLLTRPLPEDGELEEGEEAPGSNDGDAGNGVSEKVTSLAPKVCGKTWADCLSSMQASLSGRKGWELMTMELYGTFWSLSIEDVYVPTQRYQDEIALIEAELTGIERQLSQPRGGGIGGGYGMGMGSYGVGGAVNPNLTPEEVDRLKKQRSGLQDLLTKLQSEYESQVEHCREIRLRLERDKGNFCVYTPAMKTGVCTLMEECLLPRVLYSPEDALYCAKMILLLHEIETPNLSTLIFYNEMLTLLVPVLKCITMREASNLGIFLREVLSLLSHWRVADVYSTECSTKVGFSFSLVASDSRKTTHDQFVKLMFKWHSNIMRTVKAGLENEEWTSRRNALAVLSSVVEFFPVVQEHLKIIRHEVEKLRDSEEREDIKTIANGYLNLLKREDTKPRRFFPAVDWGGPPMKPKTGATRPASSNPPRSAPVNAITKAEPEMLSAAPSDTAAPLSTASLRAEAEAFQPPNSRTSKPTNPSGPPQSGATGKTEENSGRSHGSSKREQIPSPEFGNKREHATTAGLDTVSKRPRHEEPSVQGGTVATRSNTPPASRDKALGGAGGQVDVGSGAGKEAVVRDSSREKERSGGRGEAGEERGGGVGRAGEVGEIKERVSREHRSEKETGKERDHGGESVKEGRRSKSDGRREEGVRGGGGTAEDTRVSRDEREKGRAQEREERRPPPSDKHNSSSVHPASEQLHQSLPALGEERKDRISGERESSSRKMKSKDAKEKDVDNANPVRSGEVGVGGQDKERTRESKEGGGKVTERDPTEHRERQDAAASQKDPDSLMEVSSSKRRRHDQHVADPVIATSSRDQQQLQGLAGDLRSRLGSRPTGRMDSDRSGEVGGDGAAPEVEASPRHQQGRERSSNRRK</sequence>
<dbReference type="InterPro" id="IPR021418">
    <property type="entry name" value="THO_THOC2_C"/>
</dbReference>
<dbReference type="GO" id="GO:0000445">
    <property type="term" value="C:THO complex part of transcription export complex"/>
    <property type="evidence" value="ECO:0007669"/>
    <property type="project" value="TreeGrafter"/>
</dbReference>
<dbReference type="PANTHER" id="PTHR21597">
    <property type="entry name" value="THO2 PROTEIN"/>
    <property type="match status" value="1"/>
</dbReference>
<keyword evidence="4" id="KW-0539">Nucleus</keyword>
<evidence type="ECO:0000256" key="4">
    <source>
        <dbReference type="ARBA" id="ARBA00023242"/>
    </source>
</evidence>
<feature type="domain" description="THO complex subunit 2 N-terminal" evidence="8">
    <location>
        <begin position="59"/>
        <end position="178"/>
    </location>
</feature>
<feature type="compositionally biased region" description="Basic and acidic residues" evidence="5">
    <location>
        <begin position="1704"/>
        <end position="1720"/>
    </location>
</feature>
<feature type="domain" description="THO complex subunit 2 N-terminal" evidence="8">
    <location>
        <begin position="196"/>
        <end position="266"/>
    </location>
</feature>
<name>A0A250WYS1_9CHLO</name>
<dbReference type="Proteomes" id="UP000232323">
    <property type="component" value="Unassembled WGS sequence"/>
</dbReference>
<dbReference type="GO" id="GO:0006397">
    <property type="term" value="P:mRNA processing"/>
    <property type="evidence" value="ECO:0007669"/>
    <property type="project" value="InterPro"/>
</dbReference>
<feature type="compositionally biased region" description="Basic and acidic residues" evidence="5">
    <location>
        <begin position="1597"/>
        <end position="1625"/>
    </location>
</feature>
<evidence type="ECO:0000256" key="1">
    <source>
        <dbReference type="ARBA" id="ARBA00004123"/>
    </source>
</evidence>
<feature type="compositionally biased region" description="Basic and acidic residues" evidence="5">
    <location>
        <begin position="1336"/>
        <end position="1352"/>
    </location>
</feature>
<feature type="domain" description="THO complex subunit 2 N-terminal" evidence="8">
    <location>
        <begin position="435"/>
        <end position="567"/>
    </location>
</feature>
<evidence type="ECO:0000313" key="9">
    <source>
        <dbReference type="EMBL" id="GAX75994.1"/>
    </source>
</evidence>
<comment type="caution">
    <text evidence="9">The sequence shown here is derived from an EMBL/GenBank/DDBJ whole genome shotgun (WGS) entry which is preliminary data.</text>
</comment>
<organism evidence="9 10">
    <name type="scientific">Chlamydomonas eustigma</name>
    <dbReference type="NCBI Taxonomy" id="1157962"/>
    <lineage>
        <taxon>Eukaryota</taxon>
        <taxon>Viridiplantae</taxon>
        <taxon>Chlorophyta</taxon>
        <taxon>core chlorophytes</taxon>
        <taxon>Chlorophyceae</taxon>
        <taxon>CS clade</taxon>
        <taxon>Chlamydomonadales</taxon>
        <taxon>Chlamydomonadaceae</taxon>
        <taxon>Chlamydomonas</taxon>
    </lineage>
</organism>
<feature type="region of interest" description="Disordered" evidence="5">
    <location>
        <begin position="863"/>
        <end position="883"/>
    </location>
</feature>
<feature type="domain" description="THO complex subunitTHOC2 N-terminal" evidence="7">
    <location>
        <begin position="586"/>
        <end position="660"/>
    </location>
</feature>
<dbReference type="OrthoDB" id="29024at2759"/>
<keyword evidence="10" id="KW-1185">Reference proteome</keyword>
<evidence type="ECO:0000259" key="7">
    <source>
        <dbReference type="Pfam" id="PF11732"/>
    </source>
</evidence>
<feature type="compositionally biased region" description="Polar residues" evidence="5">
    <location>
        <begin position="1535"/>
        <end position="1547"/>
    </location>
</feature>
<proteinExistence type="inferred from homology"/>
<feature type="compositionally biased region" description="Polar residues" evidence="5">
    <location>
        <begin position="286"/>
        <end position="297"/>
    </location>
</feature>
<feature type="compositionally biased region" description="Basic and acidic residues" evidence="5">
    <location>
        <begin position="1421"/>
        <end position="1444"/>
    </location>
</feature>
<evidence type="ECO:0000313" key="10">
    <source>
        <dbReference type="Proteomes" id="UP000232323"/>
    </source>
</evidence>
<evidence type="ECO:0000256" key="3">
    <source>
        <dbReference type="ARBA" id="ARBA00019596"/>
    </source>
</evidence>
<dbReference type="Pfam" id="PF11732">
    <property type="entry name" value="Thoc2"/>
    <property type="match status" value="1"/>
</dbReference>
<feature type="compositionally biased region" description="Basic and acidic residues" evidence="5">
    <location>
        <begin position="1505"/>
        <end position="1534"/>
    </location>
</feature>
<dbReference type="Pfam" id="PF16134">
    <property type="entry name" value="THOC2_N"/>
    <property type="match status" value="3"/>
</dbReference>
<dbReference type="InterPro" id="IPR040007">
    <property type="entry name" value="Tho2"/>
</dbReference>
<evidence type="ECO:0000259" key="8">
    <source>
        <dbReference type="Pfam" id="PF16134"/>
    </source>
</evidence>
<reference evidence="9 10" key="1">
    <citation type="submission" date="2017-08" db="EMBL/GenBank/DDBJ databases">
        <title>Acidophilic green algal genome provides insights into adaptation to an acidic environment.</title>
        <authorList>
            <person name="Hirooka S."/>
            <person name="Hirose Y."/>
            <person name="Kanesaki Y."/>
            <person name="Higuchi S."/>
            <person name="Fujiwara T."/>
            <person name="Onuma R."/>
            <person name="Era A."/>
            <person name="Ohbayashi R."/>
            <person name="Uzuka A."/>
            <person name="Nozaki H."/>
            <person name="Yoshikawa H."/>
            <person name="Miyagishima S.Y."/>
        </authorList>
    </citation>
    <scope>NUCLEOTIDE SEQUENCE [LARGE SCALE GENOMIC DNA]</scope>
    <source>
        <strain evidence="9 10">NIES-2499</strain>
    </source>
</reference>
<feature type="compositionally biased region" description="Basic and acidic residues" evidence="5">
    <location>
        <begin position="1452"/>
        <end position="1497"/>
    </location>
</feature>
<evidence type="ECO:0000256" key="2">
    <source>
        <dbReference type="ARBA" id="ARBA00007857"/>
    </source>
</evidence>
<dbReference type="InterPro" id="IPR021726">
    <property type="entry name" value="THO_THOC2_N"/>
</dbReference>
<evidence type="ECO:0000256" key="5">
    <source>
        <dbReference type="SAM" id="MobiDB-lite"/>
    </source>
</evidence>
<feature type="region of interest" description="Disordered" evidence="5">
    <location>
        <begin position="1308"/>
        <end position="1720"/>
    </location>
</feature>
<feature type="compositionally biased region" description="Low complexity" evidence="5">
    <location>
        <begin position="1662"/>
        <end position="1672"/>
    </location>
</feature>
<comment type="similarity">
    <text evidence="2">Belongs to the THOC2 family.</text>
</comment>
<dbReference type="STRING" id="1157962.A0A250WYS1"/>
<dbReference type="InterPro" id="IPR032302">
    <property type="entry name" value="THOC2_N"/>
</dbReference>
<dbReference type="GO" id="GO:0003729">
    <property type="term" value="F:mRNA binding"/>
    <property type="evidence" value="ECO:0007669"/>
    <property type="project" value="TreeGrafter"/>
</dbReference>
<evidence type="ECO:0000259" key="6">
    <source>
        <dbReference type="Pfam" id="PF11262"/>
    </source>
</evidence>
<accession>A0A250WYS1</accession>
<dbReference type="GO" id="GO:0006406">
    <property type="term" value="P:mRNA export from nucleus"/>
    <property type="evidence" value="ECO:0007669"/>
    <property type="project" value="InterPro"/>
</dbReference>
<feature type="compositionally biased region" description="Low complexity" evidence="5">
    <location>
        <begin position="1266"/>
        <end position="1278"/>
    </location>
</feature>
<feature type="compositionally biased region" description="Polar residues" evidence="5">
    <location>
        <begin position="1314"/>
        <end position="1334"/>
    </location>
</feature>
<feature type="region of interest" description="Disordered" evidence="5">
    <location>
        <begin position="1248"/>
        <end position="1278"/>
    </location>
</feature>
<feature type="compositionally biased region" description="Basic and acidic residues" evidence="5">
    <location>
        <begin position="1553"/>
        <end position="1582"/>
    </location>
</feature>
<dbReference type="EMBL" id="BEGY01000015">
    <property type="protein sequence ID" value="GAX75994.1"/>
    <property type="molecule type" value="Genomic_DNA"/>
</dbReference>